<organism evidence="1 2">
    <name type="scientific">Blastopirellula marina</name>
    <dbReference type="NCBI Taxonomy" id="124"/>
    <lineage>
        <taxon>Bacteria</taxon>
        <taxon>Pseudomonadati</taxon>
        <taxon>Planctomycetota</taxon>
        <taxon>Planctomycetia</taxon>
        <taxon>Pirellulales</taxon>
        <taxon>Pirellulaceae</taxon>
        <taxon>Blastopirellula</taxon>
    </lineage>
</organism>
<gene>
    <name evidence="1" type="ORF">C5Y93_09405</name>
</gene>
<dbReference type="SUPFAM" id="SSF56935">
    <property type="entry name" value="Porins"/>
    <property type="match status" value="1"/>
</dbReference>
<comment type="caution">
    <text evidence="1">The sequence shown here is derived from an EMBL/GenBank/DDBJ whole genome shotgun (WGS) entry which is preliminary data.</text>
</comment>
<evidence type="ECO:0000313" key="2">
    <source>
        <dbReference type="Proteomes" id="UP000237819"/>
    </source>
</evidence>
<accession>A0A2S8GQA0</accession>
<dbReference type="RefSeq" id="WP_105335165.1">
    <property type="nucleotide sequence ID" value="NZ_PUHZ01000010.1"/>
</dbReference>
<reference evidence="1 2" key="1">
    <citation type="submission" date="2018-02" db="EMBL/GenBank/DDBJ databases">
        <title>Comparative genomes isolates from brazilian mangrove.</title>
        <authorList>
            <person name="Araujo J.E."/>
            <person name="Taketani R.G."/>
            <person name="Silva M.C.P."/>
            <person name="Loureco M.V."/>
            <person name="Andreote F.D."/>
        </authorList>
    </citation>
    <scope>NUCLEOTIDE SEQUENCE [LARGE SCALE GENOMIC DNA]</scope>
    <source>
        <strain evidence="1 2">Nap-Phe MGV</strain>
    </source>
</reference>
<dbReference type="EMBL" id="PUHZ01000010">
    <property type="protein sequence ID" value="PQO46194.1"/>
    <property type="molecule type" value="Genomic_DNA"/>
</dbReference>
<dbReference type="OrthoDB" id="242574at2"/>
<sequence>MDHSFDGRFFVALLGLFVFGYATSADAQILQLQGAQPLPAVESDPRSEMEALYRRIEELERKVAEPHRLPLPPTPLPPTGLPPEPIQPESFEFLPCESGEEPTCFFSKCVGYDKGFYVRTCDKNYSLKVNGMIQFRHYADWRDTTTGDDFEQGFVVERAPLIFSGNVISPRLKYWYILQSSRVTGTSFLEEGKLIYTFENGIQFQAGRFRNPAFLREMDISYARQLAVERSYYNSVFATGVLQGITLSKQHDWLRWIAFLNDGRGSGSSARNKDFYQNNSDMAISLATDIKFFGEWAQYGDFTSWPDEDPALFLGMAMFYENPEMGDNDPANNLNHFISYATDLTYESHGFAAFGSLVARNSMAESQNINQYGALCQASYQVIPNHFEPFARYEYIWFDGFTDVGSPAKPVNDSNLNILTAGFNWYFHRQSCKFTIEAIHAFNEVPFSSPNVGLLADEAGESGQTVLSSQIQLFF</sequence>
<name>A0A2S8GQA0_9BACT</name>
<evidence type="ECO:0008006" key="3">
    <source>
        <dbReference type="Google" id="ProtNLM"/>
    </source>
</evidence>
<dbReference type="AlphaFoldDB" id="A0A2S8GQA0"/>
<proteinExistence type="predicted"/>
<dbReference type="InterPro" id="IPR023614">
    <property type="entry name" value="Porin_dom_sf"/>
</dbReference>
<dbReference type="Gene3D" id="2.40.160.10">
    <property type="entry name" value="Porin"/>
    <property type="match status" value="1"/>
</dbReference>
<dbReference type="Proteomes" id="UP000237819">
    <property type="component" value="Unassembled WGS sequence"/>
</dbReference>
<protein>
    <recommendedName>
        <fullName evidence="3">Porin</fullName>
    </recommendedName>
</protein>
<evidence type="ECO:0000313" key="1">
    <source>
        <dbReference type="EMBL" id="PQO46194.1"/>
    </source>
</evidence>